<gene>
    <name evidence="2" type="ORF">METZ01_LOCUS512930</name>
</gene>
<dbReference type="PANTHER" id="PTHR42709:SF11">
    <property type="entry name" value="DEDA FAMILY PROTEIN"/>
    <property type="match status" value="1"/>
</dbReference>
<sequence length="159" mass="17817">MTLIRNLYDWVLKWSESKYGPIALGVMAFAEASFFPIPPDVLLIALALGMRSKSIQYGLICSIGSVLGAVCGYAIGSFLWWNGVEQFSQLAQFFFNSIPGFSPDLFYLIKTKYEVWNFWIIFTAGFTPIPFKVFTVSAGAFDVNFIMFIIASTLSRSAR</sequence>
<proteinExistence type="predicted"/>
<evidence type="ECO:0008006" key="3">
    <source>
        <dbReference type="Google" id="ProtNLM"/>
    </source>
</evidence>
<dbReference type="PANTHER" id="PTHR42709">
    <property type="entry name" value="ALKALINE PHOSPHATASE LIKE PROTEIN"/>
    <property type="match status" value="1"/>
</dbReference>
<evidence type="ECO:0000313" key="2">
    <source>
        <dbReference type="EMBL" id="SVE60076.1"/>
    </source>
</evidence>
<dbReference type="AlphaFoldDB" id="A0A383ET39"/>
<reference evidence="2" key="1">
    <citation type="submission" date="2018-05" db="EMBL/GenBank/DDBJ databases">
        <authorList>
            <person name="Lanie J.A."/>
            <person name="Ng W.-L."/>
            <person name="Kazmierczak K.M."/>
            <person name="Andrzejewski T.M."/>
            <person name="Davidsen T.M."/>
            <person name="Wayne K.J."/>
            <person name="Tettelin H."/>
            <person name="Glass J.I."/>
            <person name="Rusch D."/>
            <person name="Podicherti R."/>
            <person name="Tsui H.-C.T."/>
            <person name="Winkler M.E."/>
        </authorList>
    </citation>
    <scope>NUCLEOTIDE SEQUENCE</scope>
</reference>
<keyword evidence="1" id="KW-1133">Transmembrane helix</keyword>
<protein>
    <recommendedName>
        <fullName evidence="3">Cytochrome B</fullName>
    </recommendedName>
</protein>
<organism evidence="2">
    <name type="scientific">marine metagenome</name>
    <dbReference type="NCBI Taxonomy" id="408172"/>
    <lineage>
        <taxon>unclassified sequences</taxon>
        <taxon>metagenomes</taxon>
        <taxon>ecological metagenomes</taxon>
    </lineage>
</organism>
<keyword evidence="1" id="KW-0472">Membrane</keyword>
<feature type="non-terminal residue" evidence="2">
    <location>
        <position position="159"/>
    </location>
</feature>
<accession>A0A383ET39</accession>
<feature type="transmembrane region" description="Helical" evidence="1">
    <location>
        <begin position="57"/>
        <end position="81"/>
    </location>
</feature>
<dbReference type="GO" id="GO:0005886">
    <property type="term" value="C:plasma membrane"/>
    <property type="evidence" value="ECO:0007669"/>
    <property type="project" value="TreeGrafter"/>
</dbReference>
<evidence type="ECO:0000256" key="1">
    <source>
        <dbReference type="SAM" id="Phobius"/>
    </source>
</evidence>
<dbReference type="InterPro" id="IPR051311">
    <property type="entry name" value="DedA_domain"/>
</dbReference>
<name>A0A383ET39_9ZZZZ</name>
<dbReference type="EMBL" id="UINC01228667">
    <property type="protein sequence ID" value="SVE60076.1"/>
    <property type="molecule type" value="Genomic_DNA"/>
</dbReference>
<keyword evidence="1" id="KW-0812">Transmembrane</keyword>